<feature type="region of interest" description="Disordered" evidence="1">
    <location>
        <begin position="72"/>
        <end position="108"/>
    </location>
</feature>
<protein>
    <recommendedName>
        <fullName evidence="6">Cysteine and tyrosine-rich protein 1</fullName>
    </recommendedName>
</protein>
<dbReference type="Proteomes" id="UP000663891">
    <property type="component" value="Unassembled WGS sequence"/>
</dbReference>
<proteinExistence type="predicted"/>
<reference evidence="3" key="1">
    <citation type="submission" date="2021-02" db="EMBL/GenBank/DDBJ databases">
        <authorList>
            <person name="Nowell W R."/>
        </authorList>
    </citation>
    <scope>NUCLEOTIDE SEQUENCE</scope>
</reference>
<dbReference type="EMBL" id="CAJOAY010000093">
    <property type="protein sequence ID" value="CAF3532666.1"/>
    <property type="molecule type" value="Genomic_DNA"/>
</dbReference>
<sequence length="108" mass="11665">MSSYSNGTSNGYSTIVIVGGVLGTLCSFAACIGFIICIVCIIKHCNRPRQTVGNGIILQQYPPYPNYVPYNPPEYPSVSPPPYSNEKAKKITPPRPTSDARLTDLASI</sequence>
<evidence type="ECO:0000256" key="1">
    <source>
        <dbReference type="SAM" id="MobiDB-lite"/>
    </source>
</evidence>
<keyword evidence="2" id="KW-1133">Transmembrane helix</keyword>
<evidence type="ECO:0000313" key="4">
    <source>
        <dbReference type="EMBL" id="CAF3532666.1"/>
    </source>
</evidence>
<dbReference type="Proteomes" id="UP000663881">
    <property type="component" value="Unassembled WGS sequence"/>
</dbReference>
<dbReference type="AlphaFoldDB" id="A0A814V644"/>
<evidence type="ECO:0008006" key="6">
    <source>
        <dbReference type="Google" id="ProtNLM"/>
    </source>
</evidence>
<evidence type="ECO:0000256" key="2">
    <source>
        <dbReference type="SAM" id="Phobius"/>
    </source>
</evidence>
<feature type="compositionally biased region" description="Pro residues" evidence="1">
    <location>
        <begin position="72"/>
        <end position="83"/>
    </location>
</feature>
<keyword evidence="2" id="KW-0812">Transmembrane</keyword>
<evidence type="ECO:0000313" key="3">
    <source>
        <dbReference type="EMBL" id="CAF1181128.1"/>
    </source>
</evidence>
<keyword evidence="2" id="KW-0472">Membrane</keyword>
<feature type="transmembrane region" description="Helical" evidence="2">
    <location>
        <begin position="12"/>
        <end position="42"/>
    </location>
</feature>
<gene>
    <name evidence="4" type="ORF">OKA104_LOCUS3186</name>
    <name evidence="3" type="ORF">VCS650_LOCUS24495</name>
</gene>
<dbReference type="EMBL" id="CAJNON010000302">
    <property type="protein sequence ID" value="CAF1181128.1"/>
    <property type="molecule type" value="Genomic_DNA"/>
</dbReference>
<comment type="caution">
    <text evidence="3">The sequence shown here is derived from an EMBL/GenBank/DDBJ whole genome shotgun (WGS) entry which is preliminary data.</text>
</comment>
<name>A0A814V644_9BILA</name>
<evidence type="ECO:0000313" key="5">
    <source>
        <dbReference type="Proteomes" id="UP000663891"/>
    </source>
</evidence>
<accession>A0A814V644</accession>
<organism evidence="3 5">
    <name type="scientific">Adineta steineri</name>
    <dbReference type="NCBI Taxonomy" id="433720"/>
    <lineage>
        <taxon>Eukaryota</taxon>
        <taxon>Metazoa</taxon>
        <taxon>Spiralia</taxon>
        <taxon>Gnathifera</taxon>
        <taxon>Rotifera</taxon>
        <taxon>Eurotatoria</taxon>
        <taxon>Bdelloidea</taxon>
        <taxon>Adinetida</taxon>
        <taxon>Adinetidae</taxon>
        <taxon>Adineta</taxon>
    </lineage>
</organism>